<dbReference type="RefSeq" id="WP_188533119.1">
    <property type="nucleotide sequence ID" value="NZ_BMGR01000017.1"/>
</dbReference>
<reference evidence="2" key="2">
    <citation type="submission" date="2020-09" db="EMBL/GenBank/DDBJ databases">
        <authorList>
            <person name="Sun Q."/>
            <person name="Zhou Y."/>
        </authorList>
    </citation>
    <scope>NUCLEOTIDE SEQUENCE</scope>
    <source>
        <strain evidence="2">CGMCC 1.12987</strain>
    </source>
</reference>
<dbReference type="EMBL" id="BMGR01000017">
    <property type="protein sequence ID" value="GGG21584.1"/>
    <property type="molecule type" value="Genomic_DNA"/>
</dbReference>
<keyword evidence="1" id="KW-0472">Membrane</keyword>
<keyword evidence="1" id="KW-0812">Transmembrane</keyword>
<evidence type="ECO:0000313" key="2">
    <source>
        <dbReference type="EMBL" id="GGG21584.1"/>
    </source>
</evidence>
<evidence type="ECO:0000313" key="3">
    <source>
        <dbReference type="Proteomes" id="UP000644756"/>
    </source>
</evidence>
<proteinExistence type="predicted"/>
<protein>
    <recommendedName>
        <fullName evidence="4">DUF4019 domain-containing protein</fullName>
    </recommendedName>
</protein>
<comment type="caution">
    <text evidence="2">The sequence shown here is derived from an EMBL/GenBank/DDBJ whole genome shotgun (WGS) entry which is preliminary data.</text>
</comment>
<dbReference type="AlphaFoldDB" id="A0A917G3Q2"/>
<keyword evidence="1" id="KW-1133">Transmembrane helix</keyword>
<name>A0A917G3Q2_9BACL</name>
<keyword evidence="3" id="KW-1185">Reference proteome</keyword>
<feature type="transmembrane region" description="Helical" evidence="1">
    <location>
        <begin position="12"/>
        <end position="30"/>
    </location>
</feature>
<reference evidence="2" key="1">
    <citation type="journal article" date="2014" name="Int. J. Syst. Evol. Microbiol.">
        <title>Complete genome sequence of Corynebacterium casei LMG S-19264T (=DSM 44701T), isolated from a smear-ripened cheese.</title>
        <authorList>
            <consortium name="US DOE Joint Genome Institute (JGI-PGF)"/>
            <person name="Walter F."/>
            <person name="Albersmeier A."/>
            <person name="Kalinowski J."/>
            <person name="Ruckert C."/>
        </authorList>
    </citation>
    <scope>NUCLEOTIDE SEQUENCE</scope>
    <source>
        <strain evidence="2">CGMCC 1.12987</strain>
    </source>
</reference>
<sequence>MLLRKRRRSSSILPQLTFIAFLFLIIWLIGHNYIQWLSSGEADEATAVVNQFYSLEQAGDFGSSWELFHTQMKARYEKENYIQQRAHIFMQHFGVESFEFELGTPERIYNWRMTADSEELPEVYQITVTLFYKSQYGDFKLVQPCYAAIEDEEWKLLWIFSEE</sequence>
<dbReference type="SUPFAM" id="SSF54427">
    <property type="entry name" value="NTF2-like"/>
    <property type="match status" value="1"/>
</dbReference>
<gene>
    <name evidence="2" type="ORF">GCM10010916_42880</name>
</gene>
<evidence type="ECO:0000256" key="1">
    <source>
        <dbReference type="SAM" id="Phobius"/>
    </source>
</evidence>
<accession>A0A917G3Q2</accession>
<evidence type="ECO:0008006" key="4">
    <source>
        <dbReference type="Google" id="ProtNLM"/>
    </source>
</evidence>
<dbReference type="InterPro" id="IPR032710">
    <property type="entry name" value="NTF2-like_dom_sf"/>
</dbReference>
<dbReference type="Proteomes" id="UP000644756">
    <property type="component" value="Unassembled WGS sequence"/>
</dbReference>
<organism evidence="2 3">
    <name type="scientific">Paenibacillus abyssi</name>
    <dbReference type="NCBI Taxonomy" id="1340531"/>
    <lineage>
        <taxon>Bacteria</taxon>
        <taxon>Bacillati</taxon>
        <taxon>Bacillota</taxon>
        <taxon>Bacilli</taxon>
        <taxon>Bacillales</taxon>
        <taxon>Paenibacillaceae</taxon>
        <taxon>Paenibacillus</taxon>
    </lineage>
</organism>